<keyword evidence="2" id="KW-1185">Reference proteome</keyword>
<organism evidence="1 2">
    <name type="scientific">Penicillium diatomitis</name>
    <dbReference type="NCBI Taxonomy" id="2819901"/>
    <lineage>
        <taxon>Eukaryota</taxon>
        <taxon>Fungi</taxon>
        <taxon>Dikarya</taxon>
        <taxon>Ascomycota</taxon>
        <taxon>Pezizomycotina</taxon>
        <taxon>Eurotiomycetes</taxon>
        <taxon>Eurotiomycetidae</taxon>
        <taxon>Eurotiales</taxon>
        <taxon>Aspergillaceae</taxon>
        <taxon>Penicillium</taxon>
    </lineage>
</organism>
<reference evidence="1" key="1">
    <citation type="submission" date="2022-12" db="EMBL/GenBank/DDBJ databases">
        <authorList>
            <person name="Petersen C."/>
        </authorList>
    </citation>
    <scope>NUCLEOTIDE SEQUENCE</scope>
    <source>
        <strain evidence="1">IBT 30728</strain>
    </source>
</reference>
<protein>
    <submittedName>
        <fullName evidence="1">Uncharacterized protein</fullName>
    </submittedName>
</protein>
<dbReference type="RefSeq" id="XP_056791211.1">
    <property type="nucleotide sequence ID" value="XM_056933670.1"/>
</dbReference>
<reference evidence="1" key="2">
    <citation type="journal article" date="2023" name="IMA Fungus">
        <title>Comparative genomic study of the Penicillium genus elucidates a diverse pangenome and 15 lateral gene transfer events.</title>
        <authorList>
            <person name="Petersen C."/>
            <person name="Sorensen T."/>
            <person name="Nielsen M.R."/>
            <person name="Sondergaard T.E."/>
            <person name="Sorensen J.L."/>
            <person name="Fitzpatrick D.A."/>
            <person name="Frisvad J.C."/>
            <person name="Nielsen K.L."/>
        </authorList>
    </citation>
    <scope>NUCLEOTIDE SEQUENCE</scope>
    <source>
        <strain evidence="1">IBT 30728</strain>
    </source>
</reference>
<comment type="caution">
    <text evidence="1">The sequence shown here is derived from an EMBL/GenBank/DDBJ whole genome shotgun (WGS) entry which is preliminary data.</text>
</comment>
<sequence>MVSQPNGDQYGDQLATVFPTWPRFSQPAHNCIDEVEFTGRSTEMRHFDNATARVHAIPWTMEYTDELEGVYGDGEETSYNG</sequence>
<dbReference type="AlphaFoldDB" id="A0A9X0BYA5"/>
<dbReference type="EMBL" id="JAPWDQ010000004">
    <property type="protein sequence ID" value="KAJ5489178.1"/>
    <property type="molecule type" value="Genomic_DNA"/>
</dbReference>
<name>A0A9X0BYA5_9EURO</name>
<accession>A0A9X0BYA5</accession>
<dbReference type="Proteomes" id="UP001148312">
    <property type="component" value="Unassembled WGS sequence"/>
</dbReference>
<dbReference type="GeneID" id="81623919"/>
<evidence type="ECO:0000313" key="2">
    <source>
        <dbReference type="Proteomes" id="UP001148312"/>
    </source>
</evidence>
<proteinExistence type="predicted"/>
<evidence type="ECO:0000313" key="1">
    <source>
        <dbReference type="EMBL" id="KAJ5489178.1"/>
    </source>
</evidence>
<gene>
    <name evidence="1" type="ORF">N7539_004068</name>
</gene>